<dbReference type="PANTHER" id="PTHR33755">
    <property type="entry name" value="TOXIN PARE1-RELATED"/>
    <property type="match status" value="1"/>
</dbReference>
<dbReference type="AlphaFoldDB" id="A0A1V4BMB8"/>
<dbReference type="RefSeq" id="WP_002799477.1">
    <property type="nucleotide sequence ID" value="NZ_MVGR01000005.1"/>
</dbReference>
<evidence type="ECO:0000313" key="4">
    <source>
        <dbReference type="Proteomes" id="UP000189835"/>
    </source>
</evidence>
<evidence type="ECO:0000256" key="2">
    <source>
        <dbReference type="ARBA" id="ARBA00022649"/>
    </source>
</evidence>
<proteinExistence type="inferred from homology"/>
<evidence type="ECO:0000313" key="3">
    <source>
        <dbReference type="EMBL" id="OPF15237.1"/>
    </source>
</evidence>
<protein>
    <submittedName>
        <fullName evidence="3">Addiction module toxin RelE</fullName>
    </submittedName>
</protein>
<comment type="caution">
    <text evidence="3">The sequence shown here is derived from an EMBL/GenBank/DDBJ whole genome shotgun (WGS) entry which is preliminary data.</text>
</comment>
<evidence type="ECO:0000256" key="1">
    <source>
        <dbReference type="ARBA" id="ARBA00006226"/>
    </source>
</evidence>
<accession>A0A1V4BMB8</accession>
<organism evidence="3 4">
    <name type="scientific">Microcystis aeruginosa KW</name>
    <dbReference type="NCBI Taxonomy" id="1960155"/>
    <lineage>
        <taxon>Bacteria</taxon>
        <taxon>Bacillati</taxon>
        <taxon>Cyanobacteriota</taxon>
        <taxon>Cyanophyceae</taxon>
        <taxon>Oscillatoriophycideae</taxon>
        <taxon>Chroococcales</taxon>
        <taxon>Microcystaceae</taxon>
        <taxon>Microcystis</taxon>
    </lineage>
</organism>
<dbReference type="InterPro" id="IPR007712">
    <property type="entry name" value="RelE/ParE_toxin"/>
</dbReference>
<dbReference type="Gene3D" id="3.30.2310.20">
    <property type="entry name" value="RelE-like"/>
    <property type="match status" value="1"/>
</dbReference>
<dbReference type="Pfam" id="PF05016">
    <property type="entry name" value="ParE_toxin"/>
    <property type="match status" value="1"/>
</dbReference>
<comment type="similarity">
    <text evidence="1">Belongs to the RelE toxin family.</text>
</comment>
<dbReference type="InterPro" id="IPR035093">
    <property type="entry name" value="RelE/ParE_toxin_dom_sf"/>
</dbReference>
<keyword evidence="2" id="KW-1277">Toxin-antitoxin system</keyword>
<dbReference type="EMBL" id="MVGR01000005">
    <property type="protein sequence ID" value="OPF15237.1"/>
    <property type="molecule type" value="Genomic_DNA"/>
</dbReference>
<gene>
    <name evidence="3" type="ORF">B1L04_22155</name>
</gene>
<dbReference type="PANTHER" id="PTHR33755:SF5">
    <property type="entry name" value="TYPE II TOXIN-ANTITOXIN SYSTEM RELE_PARE FAMILY TOXIN"/>
    <property type="match status" value="1"/>
</dbReference>
<dbReference type="InterPro" id="IPR051803">
    <property type="entry name" value="TA_system_RelE-like_toxin"/>
</dbReference>
<sequence length="97" mass="11476">MDYKVILSPQAIRDLETIVRYVAITNPELAKKLGQRLLDKTKELGLFPFRGRVVPEFNDVNIRQLILRPYRIIYRVEEPIHQVSVARFWHTARGFLE</sequence>
<dbReference type="SUPFAM" id="SSF143011">
    <property type="entry name" value="RelE-like"/>
    <property type="match status" value="1"/>
</dbReference>
<reference evidence="3 4" key="1">
    <citation type="submission" date="2017-02" db="EMBL/GenBank/DDBJ databases">
        <title>Genome sequence of Microcystis aeruginosa KW.</title>
        <authorList>
            <person name="Oh H.-M."/>
            <person name="Ahn C.-Y."/>
            <person name="Jeong H."/>
            <person name="Srivastava A."/>
            <person name="Lee H.-G."/>
            <person name="Kang S.-R."/>
        </authorList>
    </citation>
    <scope>NUCLEOTIDE SEQUENCE [LARGE SCALE GENOMIC DNA]</scope>
    <source>
        <strain evidence="3 4">KW</strain>
    </source>
</reference>
<dbReference type="Proteomes" id="UP000189835">
    <property type="component" value="Unassembled WGS sequence"/>
</dbReference>
<name>A0A1V4BMB8_MICAE</name>